<feature type="region of interest" description="Disordered" evidence="1">
    <location>
        <begin position="1"/>
        <end position="68"/>
    </location>
</feature>
<organism evidence="2 3">
    <name type="scientific">Spiribacter salinus</name>
    <dbReference type="NCBI Taxonomy" id="1335746"/>
    <lineage>
        <taxon>Bacteria</taxon>
        <taxon>Pseudomonadati</taxon>
        <taxon>Pseudomonadota</taxon>
        <taxon>Gammaproteobacteria</taxon>
        <taxon>Chromatiales</taxon>
        <taxon>Ectothiorhodospiraceae</taxon>
        <taxon>Spiribacter</taxon>
    </lineage>
</organism>
<feature type="region of interest" description="Disordered" evidence="1">
    <location>
        <begin position="378"/>
        <end position="475"/>
    </location>
</feature>
<sequence length="619" mass="66045">MADRQEDRKDDLSDADLKLLDEIGGVDAEGDPAPIRTSKPKSPKPPESTPDSDLDDDAFLDSILNAEPEPERTVLGQIKEAPSAFVRGTGTAASETLKGTALDVERMRRKAGSARRSVQNTPLFKAGEELAESTREAFPAQEGYEDTLWTQAFEGAGSMGAYGVAGLLGRGVGLRGAGQYAIPTGMAQASGQSAVHRDLTDWASENPESARELGLDEDAILQFSQKGAPTGAIEVASVVSMLRPLTGRLRQQVVRRMIETGFNEYTVENLGEAGRNLIKKEYDPDHPLWDNVPESGEPAAIGAMLMALVFSPFTRGDGPSGGRTDVDGSLTEEERKEVERIQRGADALDEAGVDASTLFGEDVSPDEAIEMLAAGFTHTETPGSEGGAPVQPAQPGTAEPSASEAQNFGLQGLGVPAPQAAPAGFQNAPQAAPTGEPSATPSAAPQPPQATPPAPSQAPQATPEPTPEVDLGVEPDTLRYMAERAGWVERRGRPIRDPKTEKVIGRTRWIPQEPWFKWEMASDERLAGDAARNAVEKALKGTKLKAKERRFVDRLVEIAKQQAQATREAFEEVEADPDHVLTPEDFESSGTPGAPQDSDIVLPGEGIPQEEITDAELDE</sequence>
<reference evidence="2 3" key="1">
    <citation type="submission" date="2019-06" db="EMBL/GenBank/DDBJ databases">
        <title>Metagenome assembled Genome of Spiribacter salinus SL48-SHIP from the microbial mat of Salt Lake 48 (Novosibirsk region, Russia).</title>
        <authorList>
            <person name="Shipova A."/>
            <person name="Rozanov A.S."/>
            <person name="Bryanskaya A.V."/>
            <person name="Peltek S.E."/>
        </authorList>
    </citation>
    <scope>NUCLEOTIDE SEQUENCE [LARGE SCALE GENOMIC DNA]</scope>
    <source>
        <strain evidence="2">SL48-SHIP-2</strain>
    </source>
</reference>
<feature type="compositionally biased region" description="Acidic residues" evidence="1">
    <location>
        <begin position="50"/>
        <end position="59"/>
    </location>
</feature>
<evidence type="ECO:0000313" key="2">
    <source>
        <dbReference type="EMBL" id="TQE98722.1"/>
    </source>
</evidence>
<protein>
    <submittedName>
        <fullName evidence="2">Uncharacterized protein</fullName>
    </submittedName>
</protein>
<feature type="compositionally biased region" description="Basic and acidic residues" evidence="1">
    <location>
        <begin position="1"/>
        <end position="21"/>
    </location>
</feature>
<dbReference type="Proteomes" id="UP000315400">
    <property type="component" value="Unassembled WGS sequence"/>
</dbReference>
<dbReference type="AlphaFoldDB" id="A0A540VPN4"/>
<evidence type="ECO:0000313" key="3">
    <source>
        <dbReference type="Proteomes" id="UP000315400"/>
    </source>
</evidence>
<feature type="non-terminal residue" evidence="2">
    <location>
        <position position="619"/>
    </location>
</feature>
<feature type="region of interest" description="Disordered" evidence="1">
    <location>
        <begin position="567"/>
        <end position="619"/>
    </location>
</feature>
<feature type="compositionally biased region" description="Pro residues" evidence="1">
    <location>
        <begin position="444"/>
        <end position="466"/>
    </location>
</feature>
<proteinExistence type="predicted"/>
<gene>
    <name evidence="2" type="ORF">FKY71_12340</name>
</gene>
<comment type="caution">
    <text evidence="2">The sequence shown here is derived from an EMBL/GenBank/DDBJ whole genome shotgun (WGS) entry which is preliminary data.</text>
</comment>
<name>A0A540VPN4_9GAMM</name>
<dbReference type="EMBL" id="VIFK01000146">
    <property type="protein sequence ID" value="TQE98722.1"/>
    <property type="molecule type" value="Genomic_DNA"/>
</dbReference>
<accession>A0A540VPN4</accession>
<feature type="region of interest" description="Disordered" evidence="1">
    <location>
        <begin position="315"/>
        <end position="338"/>
    </location>
</feature>
<evidence type="ECO:0000256" key="1">
    <source>
        <dbReference type="SAM" id="MobiDB-lite"/>
    </source>
</evidence>